<reference evidence="4 5" key="1">
    <citation type="submission" date="2016-11" db="EMBL/GenBank/DDBJ databases">
        <authorList>
            <person name="Jaros S."/>
            <person name="Januszkiewicz K."/>
            <person name="Wedrychowicz H."/>
        </authorList>
    </citation>
    <scope>NUCLEOTIDE SEQUENCE [LARGE SCALE GENOMIC DNA]</scope>
    <source>
        <strain evidence="4 5">DSM 15212</strain>
    </source>
</reference>
<dbReference type="EMBL" id="FRAG01000056">
    <property type="protein sequence ID" value="SHK40792.1"/>
    <property type="molecule type" value="Genomic_DNA"/>
</dbReference>
<dbReference type="PROSITE" id="PS51201">
    <property type="entry name" value="RCK_N"/>
    <property type="match status" value="1"/>
</dbReference>
<dbReference type="Proteomes" id="UP000184465">
    <property type="component" value="Unassembled WGS sequence"/>
</dbReference>
<evidence type="ECO:0000256" key="2">
    <source>
        <dbReference type="SAM" id="Phobius"/>
    </source>
</evidence>
<evidence type="ECO:0000259" key="3">
    <source>
        <dbReference type="PROSITE" id="PS51201"/>
    </source>
</evidence>
<proteinExistence type="predicted"/>
<dbReference type="InterPro" id="IPR013099">
    <property type="entry name" value="K_chnl_dom"/>
</dbReference>
<keyword evidence="2" id="KW-1133">Transmembrane helix</keyword>
<dbReference type="Pfam" id="PF06241">
    <property type="entry name" value="Castor_Poll_mid"/>
    <property type="match status" value="1"/>
</dbReference>
<keyword evidence="4" id="KW-0407">Ion channel</keyword>
<dbReference type="GO" id="GO:0005886">
    <property type="term" value="C:plasma membrane"/>
    <property type="evidence" value="ECO:0007669"/>
    <property type="project" value="UniProtKB-SubCell"/>
</dbReference>
<feature type="transmembrane region" description="Helical" evidence="2">
    <location>
        <begin position="21"/>
        <end position="41"/>
    </location>
</feature>
<keyword evidence="2" id="KW-0812">Transmembrane</keyword>
<dbReference type="STRING" id="1121301.SAMN02745912_03216"/>
<dbReference type="PRINTS" id="PR00169">
    <property type="entry name" value="KCHANNEL"/>
</dbReference>
<keyword evidence="5" id="KW-1185">Reference proteome</keyword>
<dbReference type="GO" id="GO:0006813">
    <property type="term" value="P:potassium ion transport"/>
    <property type="evidence" value="ECO:0007669"/>
    <property type="project" value="InterPro"/>
</dbReference>
<dbReference type="InterPro" id="IPR036291">
    <property type="entry name" value="NAD(P)-bd_dom_sf"/>
</dbReference>
<evidence type="ECO:0000256" key="1">
    <source>
        <dbReference type="ARBA" id="ARBA00004651"/>
    </source>
</evidence>
<dbReference type="InterPro" id="IPR010420">
    <property type="entry name" value="CASTOR/POLLUX/SYM8_dom"/>
</dbReference>
<dbReference type="SUPFAM" id="SSF51735">
    <property type="entry name" value="NAD(P)-binding Rossmann-fold domains"/>
    <property type="match status" value="1"/>
</dbReference>
<comment type="subcellular location">
    <subcellularLocation>
        <location evidence="1">Cell membrane</location>
        <topology evidence="1">Multi-pass membrane protein</topology>
    </subcellularLocation>
</comment>
<evidence type="ECO:0000313" key="4">
    <source>
        <dbReference type="EMBL" id="SHK40792.1"/>
    </source>
</evidence>
<evidence type="ECO:0000313" key="5">
    <source>
        <dbReference type="Proteomes" id="UP000184465"/>
    </source>
</evidence>
<dbReference type="OrthoDB" id="9810759at2"/>
<accession>A0A1M6S7P0</accession>
<dbReference type="Gene3D" id="1.20.5.110">
    <property type="match status" value="1"/>
</dbReference>
<dbReference type="Pfam" id="PF02254">
    <property type="entry name" value="TrkA_N"/>
    <property type="match status" value="1"/>
</dbReference>
<sequence>MLFIFINRIKALHISLGKNNLYRLLTLGLVSLLIFSTSFYFCEKSINPDLSFSDALWWGFVTCTTVGYGDYYPLTPRGRIIGIFLMLIGISIFGFLTATIASIFIENKLKEGMGLMDIKFNGHIAIIGWNDKSRIMLEELVQDNPNRNIVIIDEIEKLSLNHKNTFFVHGDPTKDETLLKANIPHADTVIVVADESMDNYGMSDAKSVLICLAVDKFNTNAHLIAEVLNEENIPHFKRANVNDIIITNQMSSRIMVRSALYKNVSHALKELLTASYGNEIYERKVENEDIGLTFKDIVSKYIENYDSIVLGIANKNILLNPDKNYIIQEKDIIIYISKNKL</sequence>
<dbReference type="PANTHER" id="PTHR43833">
    <property type="entry name" value="POTASSIUM CHANNEL PROTEIN 2-RELATED-RELATED"/>
    <property type="match status" value="1"/>
</dbReference>
<dbReference type="InterPro" id="IPR003148">
    <property type="entry name" value="RCK_N"/>
</dbReference>
<protein>
    <submittedName>
        <fullName evidence="4">Voltage-gated potassium channel</fullName>
    </submittedName>
</protein>
<organism evidence="4 5">
    <name type="scientific">Paramaledivibacter caminithermalis (strain DSM 15212 / CIP 107654 / DViRD3)</name>
    <name type="common">Clostridium caminithermale</name>
    <dbReference type="NCBI Taxonomy" id="1121301"/>
    <lineage>
        <taxon>Bacteria</taxon>
        <taxon>Bacillati</taxon>
        <taxon>Bacillota</taxon>
        <taxon>Clostridia</taxon>
        <taxon>Peptostreptococcales</taxon>
        <taxon>Caminicellaceae</taxon>
        <taxon>Paramaledivibacter</taxon>
    </lineage>
</organism>
<dbReference type="AlphaFoldDB" id="A0A1M6S7P0"/>
<dbReference type="InterPro" id="IPR050721">
    <property type="entry name" value="Trk_Ktr_HKT_K-transport"/>
</dbReference>
<feature type="domain" description="RCK N-terminal" evidence="3">
    <location>
        <begin position="121"/>
        <end position="246"/>
    </location>
</feature>
<dbReference type="RefSeq" id="WP_073152375.1">
    <property type="nucleotide sequence ID" value="NZ_FRAG01000056.1"/>
</dbReference>
<name>A0A1M6S7P0_PARC5</name>
<dbReference type="Gene3D" id="1.10.287.70">
    <property type="match status" value="1"/>
</dbReference>
<dbReference type="Gene3D" id="3.40.50.720">
    <property type="entry name" value="NAD(P)-binding Rossmann-like Domain"/>
    <property type="match status" value="1"/>
</dbReference>
<dbReference type="GO" id="GO:0034220">
    <property type="term" value="P:monoatomic ion transmembrane transport"/>
    <property type="evidence" value="ECO:0007669"/>
    <property type="project" value="UniProtKB-KW"/>
</dbReference>
<dbReference type="PANTHER" id="PTHR43833:SF9">
    <property type="entry name" value="POTASSIUM CHANNEL PROTEIN YUGO-RELATED"/>
    <property type="match status" value="1"/>
</dbReference>
<feature type="transmembrane region" description="Helical" evidence="2">
    <location>
        <begin position="80"/>
        <end position="105"/>
    </location>
</feature>
<dbReference type="SUPFAM" id="SSF81324">
    <property type="entry name" value="Voltage-gated potassium channels"/>
    <property type="match status" value="1"/>
</dbReference>
<keyword evidence="4" id="KW-0406">Ion transport</keyword>
<keyword evidence="4" id="KW-0813">Transport</keyword>
<keyword evidence="2" id="KW-0472">Membrane</keyword>
<gene>
    <name evidence="4" type="ORF">SAMN02745912_03216</name>
</gene>
<dbReference type="Pfam" id="PF07885">
    <property type="entry name" value="Ion_trans_2"/>
    <property type="match status" value="1"/>
</dbReference>